<feature type="region of interest" description="Disordered" evidence="1">
    <location>
        <begin position="420"/>
        <end position="452"/>
    </location>
</feature>
<feature type="region of interest" description="Disordered" evidence="1">
    <location>
        <begin position="49"/>
        <end position="75"/>
    </location>
</feature>
<organism evidence="2 3">
    <name type="scientific">Trichomonas vaginalis (strain ATCC PRA-98 / G3)</name>
    <dbReference type="NCBI Taxonomy" id="412133"/>
    <lineage>
        <taxon>Eukaryota</taxon>
        <taxon>Metamonada</taxon>
        <taxon>Parabasalia</taxon>
        <taxon>Trichomonadida</taxon>
        <taxon>Trichomonadidae</taxon>
        <taxon>Trichomonas</taxon>
    </lineage>
</organism>
<reference evidence="2" key="1">
    <citation type="submission" date="2006-10" db="EMBL/GenBank/DDBJ databases">
        <authorList>
            <person name="Amadeo P."/>
            <person name="Zhao Q."/>
            <person name="Wortman J."/>
            <person name="Fraser-Liggett C."/>
            <person name="Carlton J."/>
        </authorList>
    </citation>
    <scope>NUCLEOTIDE SEQUENCE</scope>
    <source>
        <strain evidence="2">G3</strain>
    </source>
</reference>
<dbReference type="VEuPathDB" id="TrichDB:TVAG_168970"/>
<evidence type="ECO:0000313" key="3">
    <source>
        <dbReference type="Proteomes" id="UP000001542"/>
    </source>
</evidence>
<evidence type="ECO:0000313" key="2">
    <source>
        <dbReference type="EMBL" id="EAY02895.1"/>
    </source>
</evidence>
<reference evidence="2" key="2">
    <citation type="journal article" date="2007" name="Science">
        <title>Draft genome sequence of the sexually transmitted pathogen Trichomonas vaginalis.</title>
        <authorList>
            <person name="Carlton J.M."/>
            <person name="Hirt R.P."/>
            <person name="Silva J.C."/>
            <person name="Delcher A.L."/>
            <person name="Schatz M."/>
            <person name="Zhao Q."/>
            <person name="Wortman J.R."/>
            <person name="Bidwell S.L."/>
            <person name="Alsmark U.C.M."/>
            <person name="Besteiro S."/>
            <person name="Sicheritz-Ponten T."/>
            <person name="Noel C.J."/>
            <person name="Dacks J.B."/>
            <person name="Foster P.G."/>
            <person name="Simillion C."/>
            <person name="Van de Peer Y."/>
            <person name="Miranda-Saavedra D."/>
            <person name="Barton G.J."/>
            <person name="Westrop G.D."/>
            <person name="Mueller S."/>
            <person name="Dessi D."/>
            <person name="Fiori P.L."/>
            <person name="Ren Q."/>
            <person name="Paulsen I."/>
            <person name="Zhang H."/>
            <person name="Bastida-Corcuera F.D."/>
            <person name="Simoes-Barbosa A."/>
            <person name="Brown M.T."/>
            <person name="Hayes R.D."/>
            <person name="Mukherjee M."/>
            <person name="Okumura C.Y."/>
            <person name="Schneider R."/>
            <person name="Smith A.J."/>
            <person name="Vanacova S."/>
            <person name="Villalvazo M."/>
            <person name="Haas B.J."/>
            <person name="Pertea M."/>
            <person name="Feldblyum T.V."/>
            <person name="Utterback T.R."/>
            <person name="Shu C.L."/>
            <person name="Osoegawa K."/>
            <person name="de Jong P.J."/>
            <person name="Hrdy I."/>
            <person name="Horvathova L."/>
            <person name="Zubacova Z."/>
            <person name="Dolezal P."/>
            <person name="Malik S.B."/>
            <person name="Logsdon J.M. Jr."/>
            <person name="Henze K."/>
            <person name="Gupta A."/>
            <person name="Wang C.C."/>
            <person name="Dunne R.L."/>
            <person name="Upcroft J.A."/>
            <person name="Upcroft P."/>
            <person name="White O."/>
            <person name="Salzberg S.L."/>
            <person name="Tang P."/>
            <person name="Chiu C.-H."/>
            <person name="Lee Y.-S."/>
            <person name="Embley T.M."/>
            <person name="Coombs G.H."/>
            <person name="Mottram J.C."/>
            <person name="Tachezy J."/>
            <person name="Fraser-Liggett C.M."/>
            <person name="Johnson P.J."/>
        </authorList>
    </citation>
    <scope>NUCLEOTIDE SEQUENCE [LARGE SCALE GENOMIC DNA]</scope>
    <source>
        <strain evidence="2">G3</strain>
    </source>
</reference>
<proteinExistence type="predicted"/>
<dbReference type="InterPro" id="IPR010736">
    <property type="entry name" value="SHIPPO-rpt"/>
</dbReference>
<dbReference type="KEGG" id="tva:4760739"/>
<feature type="region of interest" description="Disordered" evidence="1">
    <location>
        <begin position="288"/>
        <end position="376"/>
    </location>
</feature>
<dbReference type="PANTHER" id="PTHR21580">
    <property type="entry name" value="SHIPPO-1-RELATED"/>
    <property type="match status" value="1"/>
</dbReference>
<accession>A2EWR5</accession>
<dbReference type="Proteomes" id="UP000001542">
    <property type="component" value="Unassembled WGS sequence"/>
</dbReference>
<sequence length="468" mass="52628">MTWSQSAFRKISLESRTTPVNVGPGSYNTSTNFSKIRTVRKISQPQSRDFYNRPDLVTPGPGAYNIEPTTTQSRPVSSFFKSRVRRDVYSVDSTNPSPAEYSRQQEWGKKQTIYSQVHHPRQRKYQPHIPDNANYLDEQGRLVRRNAPKRTEADIGPGTYETATQSQIRPSTINASKRNHNIFMTKRANTPAPAQYSPADVNYKIPIKIKGENKSNSKTPEINQSIGLYFTTKIPRSQSPIFRTKVARDSYTSLSDTPGPGAYTINQEPQHTLQKTDLGEREVVFGSTSVRFDNPSTDVPGPGAYTPQNIKPKSRGPASVLQNRAPNKELFPGQEGPSPGDYNIPDPNKQKPQKSPAFQSKEIRMGSDSNDVPGPGEYDLDFPVEERETRIFATRYDNTGDWIKTTMTDAPSPEGYTINRDMKGPRYSISRSDRFRKNSKKTGLGPGQYNLDTPFLKQSFNSAVPKLY</sequence>
<feature type="compositionally biased region" description="Polar residues" evidence="1">
    <location>
        <begin position="288"/>
        <end position="297"/>
    </location>
</feature>
<feature type="region of interest" description="Disordered" evidence="1">
    <location>
        <begin position="251"/>
        <end position="270"/>
    </location>
</feature>
<dbReference type="Pfam" id="PF07004">
    <property type="entry name" value="SHIPPO-rpt"/>
    <property type="match status" value="4"/>
</dbReference>
<feature type="region of interest" description="Disordered" evidence="1">
    <location>
        <begin position="151"/>
        <end position="176"/>
    </location>
</feature>
<protein>
    <submittedName>
        <fullName evidence="2">Uncharacterized protein</fullName>
    </submittedName>
</protein>
<dbReference type="PANTHER" id="PTHR21580:SF28">
    <property type="entry name" value="BOREALIN N-TERMINAL DOMAIN-CONTAINING PROTEIN-RELATED"/>
    <property type="match status" value="1"/>
</dbReference>
<gene>
    <name evidence="2" type="ORF">TVAG_168970</name>
</gene>
<evidence type="ECO:0000256" key="1">
    <source>
        <dbReference type="SAM" id="MobiDB-lite"/>
    </source>
</evidence>
<keyword evidence="3" id="KW-1185">Reference proteome</keyword>
<dbReference type="VEuPathDB" id="TrichDB:TVAGG3_0211490"/>
<dbReference type="EMBL" id="DS113521">
    <property type="protein sequence ID" value="EAY02895.1"/>
    <property type="molecule type" value="Genomic_DNA"/>
</dbReference>
<dbReference type="OrthoDB" id="406368at2759"/>
<feature type="compositionally biased region" description="Polar residues" evidence="1">
    <location>
        <begin position="161"/>
        <end position="176"/>
    </location>
</feature>
<name>A2EWR5_TRIV3</name>
<dbReference type="InterPro" id="IPR051291">
    <property type="entry name" value="CIMAP"/>
</dbReference>
<dbReference type="InParanoid" id="A2EWR5"/>
<dbReference type="RefSeq" id="XP_001315118.1">
    <property type="nucleotide sequence ID" value="XM_001315083.1"/>
</dbReference>
<dbReference type="AlphaFoldDB" id="A2EWR5"/>